<dbReference type="Pfam" id="PF23414">
    <property type="entry name" value="Beta-prop_EML_2"/>
    <property type="match status" value="1"/>
</dbReference>
<evidence type="ECO:0000313" key="8">
    <source>
        <dbReference type="EMBL" id="KAJ7319016.1"/>
    </source>
</evidence>
<evidence type="ECO:0000256" key="5">
    <source>
        <dbReference type="SAM" id="Phobius"/>
    </source>
</evidence>
<feature type="repeat" description="WD" evidence="3">
    <location>
        <begin position="1102"/>
        <end position="1143"/>
    </location>
</feature>
<dbReference type="InterPro" id="IPR027417">
    <property type="entry name" value="P-loop_NTPase"/>
</dbReference>
<feature type="repeat" description="WD" evidence="3">
    <location>
        <begin position="1270"/>
        <end position="1311"/>
    </location>
</feature>
<dbReference type="PROSITE" id="PS50082">
    <property type="entry name" value="WD_REPEATS_2"/>
    <property type="match status" value="14"/>
</dbReference>
<protein>
    <submittedName>
        <fullName evidence="8">WD40 repeat-like protein</fullName>
    </submittedName>
</protein>
<feature type="repeat" description="WD" evidence="3">
    <location>
        <begin position="1354"/>
        <end position="1395"/>
    </location>
</feature>
<feature type="domain" description="Nephrocystin 3-like N-terminal" evidence="7">
    <location>
        <begin position="309"/>
        <end position="453"/>
    </location>
</feature>
<dbReference type="EMBL" id="JARIHO010000055">
    <property type="protein sequence ID" value="KAJ7319016.1"/>
    <property type="molecule type" value="Genomic_DNA"/>
</dbReference>
<dbReference type="InterPro" id="IPR036322">
    <property type="entry name" value="WD40_repeat_dom_sf"/>
</dbReference>
<dbReference type="Pfam" id="PF24883">
    <property type="entry name" value="NPHP3_N"/>
    <property type="match status" value="1"/>
</dbReference>
<keyword evidence="9" id="KW-1185">Reference proteome</keyword>
<dbReference type="CDD" id="cd00200">
    <property type="entry name" value="WD40"/>
    <property type="match status" value="3"/>
</dbReference>
<feature type="repeat" description="WD" evidence="3">
    <location>
        <begin position="1186"/>
        <end position="1227"/>
    </location>
</feature>
<feature type="transmembrane region" description="Helical" evidence="5">
    <location>
        <begin position="1544"/>
        <end position="1563"/>
    </location>
</feature>
<dbReference type="Proteomes" id="UP001218218">
    <property type="component" value="Unassembled WGS sequence"/>
</dbReference>
<proteinExistence type="predicted"/>
<dbReference type="GO" id="GO:0005634">
    <property type="term" value="C:nucleus"/>
    <property type="evidence" value="ECO:0007669"/>
    <property type="project" value="TreeGrafter"/>
</dbReference>
<feature type="compositionally biased region" description="Polar residues" evidence="4">
    <location>
        <begin position="27"/>
        <end position="43"/>
    </location>
</feature>
<dbReference type="Gene3D" id="2.130.10.10">
    <property type="entry name" value="YVTN repeat-like/Quinoprotein amine dehydrogenase"/>
    <property type="match status" value="7"/>
</dbReference>
<dbReference type="SMART" id="SM00320">
    <property type="entry name" value="WD40"/>
    <property type="match status" value="15"/>
</dbReference>
<evidence type="ECO:0000256" key="1">
    <source>
        <dbReference type="ARBA" id="ARBA00022574"/>
    </source>
</evidence>
<feature type="region of interest" description="Disordered" evidence="4">
    <location>
        <begin position="1"/>
        <end position="88"/>
    </location>
</feature>
<dbReference type="SUPFAM" id="SSF50978">
    <property type="entry name" value="WD40 repeat-like"/>
    <property type="match status" value="2"/>
</dbReference>
<evidence type="ECO:0000256" key="2">
    <source>
        <dbReference type="ARBA" id="ARBA00022737"/>
    </source>
</evidence>
<accession>A0AAD6ZE61</accession>
<feature type="repeat" description="WD" evidence="3">
    <location>
        <begin position="1144"/>
        <end position="1185"/>
    </location>
</feature>
<dbReference type="InterPro" id="IPR056884">
    <property type="entry name" value="NPHP3-like_N"/>
</dbReference>
<keyword evidence="5" id="KW-0472">Membrane</keyword>
<dbReference type="InterPro" id="IPR019775">
    <property type="entry name" value="WD40_repeat_CS"/>
</dbReference>
<evidence type="ECO:0000259" key="7">
    <source>
        <dbReference type="Pfam" id="PF24883"/>
    </source>
</evidence>
<keyword evidence="5" id="KW-1133">Transmembrane helix</keyword>
<dbReference type="InterPro" id="IPR015943">
    <property type="entry name" value="WD40/YVTN_repeat-like_dom_sf"/>
</dbReference>
<dbReference type="GO" id="GO:1990234">
    <property type="term" value="C:transferase complex"/>
    <property type="evidence" value="ECO:0007669"/>
    <property type="project" value="UniProtKB-ARBA"/>
</dbReference>
<feature type="repeat" description="WD" evidence="3">
    <location>
        <begin position="1312"/>
        <end position="1353"/>
    </location>
</feature>
<feature type="repeat" description="WD" evidence="3">
    <location>
        <begin position="934"/>
        <end position="975"/>
    </location>
</feature>
<evidence type="ECO:0000259" key="6">
    <source>
        <dbReference type="Pfam" id="PF23414"/>
    </source>
</evidence>
<dbReference type="InterPro" id="IPR055442">
    <property type="entry name" value="Beta-prop_EML-like_2nd"/>
</dbReference>
<dbReference type="PRINTS" id="PR00320">
    <property type="entry name" value="GPROTEINBRPT"/>
</dbReference>
<dbReference type="PANTHER" id="PTHR22847">
    <property type="entry name" value="WD40 REPEAT PROTEIN"/>
    <property type="match status" value="1"/>
</dbReference>
<reference evidence="8" key="1">
    <citation type="submission" date="2023-03" db="EMBL/GenBank/DDBJ databases">
        <title>Massive genome expansion in bonnet fungi (Mycena s.s.) driven by repeated elements and novel gene families across ecological guilds.</title>
        <authorList>
            <consortium name="Lawrence Berkeley National Laboratory"/>
            <person name="Harder C.B."/>
            <person name="Miyauchi S."/>
            <person name="Viragh M."/>
            <person name="Kuo A."/>
            <person name="Thoen E."/>
            <person name="Andreopoulos B."/>
            <person name="Lu D."/>
            <person name="Skrede I."/>
            <person name="Drula E."/>
            <person name="Henrissat B."/>
            <person name="Morin E."/>
            <person name="Kohler A."/>
            <person name="Barry K."/>
            <person name="LaButti K."/>
            <person name="Morin E."/>
            <person name="Salamov A."/>
            <person name="Lipzen A."/>
            <person name="Mereny Z."/>
            <person name="Hegedus B."/>
            <person name="Baldrian P."/>
            <person name="Stursova M."/>
            <person name="Weitz H."/>
            <person name="Taylor A."/>
            <person name="Grigoriev I.V."/>
            <person name="Nagy L.G."/>
            <person name="Martin F."/>
            <person name="Kauserud H."/>
        </authorList>
    </citation>
    <scope>NUCLEOTIDE SEQUENCE</scope>
    <source>
        <strain evidence="8">CBHHK002</strain>
    </source>
</reference>
<keyword evidence="2" id="KW-0677">Repeat</keyword>
<keyword evidence="5" id="KW-0812">Transmembrane</keyword>
<feature type="domain" description="EML-like second beta-propeller" evidence="6">
    <location>
        <begin position="857"/>
        <end position="1015"/>
    </location>
</feature>
<name>A0AAD6ZE61_9AGAR</name>
<dbReference type="SUPFAM" id="SSF52540">
    <property type="entry name" value="P-loop containing nucleoside triphosphate hydrolases"/>
    <property type="match status" value="1"/>
</dbReference>
<evidence type="ECO:0000256" key="4">
    <source>
        <dbReference type="SAM" id="MobiDB-lite"/>
    </source>
</evidence>
<dbReference type="Gene3D" id="3.40.50.300">
    <property type="entry name" value="P-loop containing nucleotide triphosphate hydrolases"/>
    <property type="match status" value="1"/>
</dbReference>
<feature type="repeat" description="WD" evidence="3">
    <location>
        <begin position="1060"/>
        <end position="1101"/>
    </location>
</feature>
<dbReference type="PROSITE" id="PS00678">
    <property type="entry name" value="WD_REPEATS_1"/>
    <property type="match status" value="14"/>
</dbReference>
<gene>
    <name evidence="8" type="ORF">DFH08DRAFT_1086358</name>
</gene>
<dbReference type="PANTHER" id="PTHR22847:SF637">
    <property type="entry name" value="WD REPEAT DOMAIN 5B"/>
    <property type="match status" value="1"/>
</dbReference>
<feature type="repeat" description="WD" evidence="3">
    <location>
        <begin position="1228"/>
        <end position="1269"/>
    </location>
</feature>
<dbReference type="PROSITE" id="PS50294">
    <property type="entry name" value="WD_REPEATS_REGION"/>
    <property type="match status" value="14"/>
</dbReference>
<feature type="repeat" description="WD" evidence="3">
    <location>
        <begin position="976"/>
        <end position="1017"/>
    </location>
</feature>
<dbReference type="Pfam" id="PF00400">
    <property type="entry name" value="WD40"/>
    <property type="match status" value="5"/>
</dbReference>
<feature type="repeat" description="WD" evidence="3">
    <location>
        <begin position="1018"/>
        <end position="1059"/>
    </location>
</feature>
<evidence type="ECO:0000313" key="9">
    <source>
        <dbReference type="Proteomes" id="UP001218218"/>
    </source>
</evidence>
<sequence length="1569" mass="171513">MSNQQELPTKKGENKSGLNSLLRRRPQSTNNRNAQPPQNSGQDRVSGPQMAILGQSGGISNEDDGGVGSSEIPRASTEGGISSPDASFNDIKASRKQRFCKKVKLIWKGLHKLAQAIEPIVPEPFDTPFKLFNAISDAAEKCFNNEEELKAMMERLSSRLVEANRVLLRSDDYDIDVAGSSTKLAGLVVNEALEIHKIQHSSLIEKISEPDDVTQQINKCLDRLDQGTQEHHRTVTQAIARSVHQVLEYTLTEQLSYAPNALFNAAGKAGTSSRQACTPNTRENLLDRLETWALDPVVGAEDPTAGPVSVFWLSGMAGTGKSTIAYTLCERLRACGRLGASFFCSRNEEQTRSRKLIIPTIVRQLISSYKPLVDVLRDVPLRLLDPVSNDHINEMLANPWSAAWQPNRQAPLVIVIDALDEIEDNQGADFIEQLLSSLSRTPLRGLKFLLTSRPHPDIKKSCDQLRARFCLEEIKPIEVKEDIRRFLCEELPHLEQELDPVVEESAGIFIYAATVVRHLRPPSIKLTAGEQRARLKRLRAVGFGKVITADEQLVDSLYETVTREALRNPGPEVKTPQRVLYAVVTANHPLTLHALASLVVDASEEADEQAINDNLDKVQRSLDSLYAVLYISERDHCVYAYHKSFDDFILNRSQLAQSAATYFPNRTQECFAILNKSLHFNMCSLKSSYLLDEEDEGLDDQIAMCIGPELRYACQHWAGHLTSVRHTDQHVKELAALLLNFSTLKLLFWMEAMSLLKADCRRTLHQAHSWSLEIPDAKELNEYINASQRLWASFAASEPLHSTPHLYVSSLTAELAMSESSTLVGWRQCFPGLPFMECKGIARSAELGRMKGHTDSVWSVAFSPNSARVVSGSSDKTVCIWDATTSAELGRMEGHTDSVSSVAFSPDGAHVVSGSCDKTVRIWDATTGAELGRMEGHTDSVSSVAFSPDGARVVSGSHDETVRIWDATTGAELGRMEGHTDSVSSVAFSPDGAHVVSGSRDETVRIWDATTSAELGKMEGHTDSVWSVAFSPDGACVVSGSRDKIVCIWDATTGAELGRIKGHTRSVWSVAFSPDGTRVVSGSSDKTMRIWDATTGAELGRMEGHTDSVSSVAFSPDGAHVMSGSSDETVRIWDATTGGELGRMEGHTNSVLSVAFSPDGARVVSGSRDKTIRIWDATTGAELGRMEGHTSSVWSVAFSPNGAHVVSGSRDKTVCIWDATTGAELGRMEGHTSSVWSVAFSPNGAHVVSGSSDETVRIWDATTGAELERMEGHTNWVWSVAFTPDGARVVSGSRDKTVHIWDVTTGAKLGRVEGHASSVLSMAFSPDGTRVVSGSHDKTARIWDTTTGAELGRMEGHTSSVWSVAFSPDGARVVSGSHDKTVCIWDAKTGAQLGRMEGHTNSVSSVAFSPNSTHVVSGSSDETVRIWDATTGAMLGRMEGHTDSVSSMAFSPDGANSQNSDVCTQPPSQQLSCTLDQSGWLVLHHTSRSRLFWYPPQLQFTLLISPCLLLISTHGYARLDPFSTPLGPDWAKCYRPQPTNQLKFIVICILGYVVMAQFLWYYVRPLLSF</sequence>
<feature type="repeat" description="WD" evidence="3">
    <location>
        <begin position="850"/>
        <end position="891"/>
    </location>
</feature>
<dbReference type="InterPro" id="IPR020472">
    <property type="entry name" value="WD40_PAC1"/>
</dbReference>
<comment type="caution">
    <text evidence="8">The sequence shown here is derived from an EMBL/GenBank/DDBJ whole genome shotgun (WGS) entry which is preliminary data.</text>
</comment>
<evidence type="ECO:0000256" key="3">
    <source>
        <dbReference type="PROSITE-ProRule" id="PRU00221"/>
    </source>
</evidence>
<organism evidence="8 9">
    <name type="scientific">Mycena albidolilacea</name>
    <dbReference type="NCBI Taxonomy" id="1033008"/>
    <lineage>
        <taxon>Eukaryota</taxon>
        <taxon>Fungi</taxon>
        <taxon>Dikarya</taxon>
        <taxon>Basidiomycota</taxon>
        <taxon>Agaricomycotina</taxon>
        <taxon>Agaricomycetes</taxon>
        <taxon>Agaricomycetidae</taxon>
        <taxon>Agaricales</taxon>
        <taxon>Marasmiineae</taxon>
        <taxon>Mycenaceae</taxon>
        <taxon>Mycena</taxon>
    </lineage>
</organism>
<keyword evidence="1 3" id="KW-0853">WD repeat</keyword>
<feature type="repeat" description="WD" evidence="3">
    <location>
        <begin position="1396"/>
        <end position="1437"/>
    </location>
</feature>
<dbReference type="Pfam" id="PF25173">
    <property type="entry name" value="Beta-prop_WDR3_1st"/>
    <property type="match status" value="1"/>
</dbReference>
<feature type="repeat" description="WD" evidence="3">
    <location>
        <begin position="892"/>
        <end position="933"/>
    </location>
</feature>
<dbReference type="InterPro" id="IPR001680">
    <property type="entry name" value="WD40_rpt"/>
</dbReference>